<dbReference type="GO" id="GO:0007018">
    <property type="term" value="P:microtubule-based movement"/>
    <property type="evidence" value="ECO:0007669"/>
    <property type="project" value="InterPro"/>
</dbReference>
<name>A0A3P7QQY5_DIBLA</name>
<keyword evidence="11" id="KW-1185">Reference proteome</keyword>
<evidence type="ECO:0000256" key="8">
    <source>
        <dbReference type="ARBA" id="ARBA00023273"/>
    </source>
</evidence>
<comment type="subcellular location">
    <subcellularLocation>
        <location evidence="2">Cell projection</location>
    </subcellularLocation>
    <subcellularLocation>
        <location evidence="1">Cytoplasm</location>
        <location evidence="1">Cytoskeleton</location>
    </subcellularLocation>
</comment>
<dbReference type="InterPro" id="IPR026983">
    <property type="entry name" value="DHC"/>
</dbReference>
<dbReference type="GO" id="GO:0042995">
    <property type="term" value="C:cell projection"/>
    <property type="evidence" value="ECO:0007669"/>
    <property type="project" value="UniProtKB-SubCell"/>
</dbReference>
<dbReference type="InterPro" id="IPR013602">
    <property type="entry name" value="Dynein_heavy_linker"/>
</dbReference>
<gene>
    <name evidence="10" type="ORF">DILT_LOCUS16456</name>
</gene>
<dbReference type="GO" id="GO:0000166">
    <property type="term" value="F:nucleotide binding"/>
    <property type="evidence" value="ECO:0007669"/>
    <property type="project" value="UniProtKB-KW"/>
</dbReference>
<dbReference type="Gene3D" id="3.20.180.20">
    <property type="entry name" value="Dynein heavy chain, N-terminal domain 2"/>
    <property type="match status" value="1"/>
</dbReference>
<evidence type="ECO:0000256" key="1">
    <source>
        <dbReference type="ARBA" id="ARBA00004245"/>
    </source>
</evidence>
<evidence type="ECO:0000256" key="4">
    <source>
        <dbReference type="ARBA" id="ARBA00022741"/>
    </source>
</evidence>
<evidence type="ECO:0000256" key="2">
    <source>
        <dbReference type="ARBA" id="ARBA00004316"/>
    </source>
</evidence>
<evidence type="ECO:0000313" key="10">
    <source>
        <dbReference type="EMBL" id="VDN34222.1"/>
    </source>
</evidence>
<keyword evidence="8" id="KW-0966">Cell projection</keyword>
<evidence type="ECO:0000313" key="11">
    <source>
        <dbReference type="Proteomes" id="UP000281553"/>
    </source>
</evidence>
<dbReference type="PANTHER" id="PTHR45703:SF1">
    <property type="entry name" value="DYNEINS HEAVY CHAIN"/>
    <property type="match status" value="1"/>
</dbReference>
<protein>
    <recommendedName>
        <fullName evidence="9">Dynein heavy chain linker domain-containing protein</fullName>
    </recommendedName>
</protein>
<dbReference type="Proteomes" id="UP000281553">
    <property type="component" value="Unassembled WGS sequence"/>
</dbReference>
<dbReference type="PANTHER" id="PTHR45703">
    <property type="entry name" value="DYNEIN HEAVY CHAIN"/>
    <property type="match status" value="1"/>
</dbReference>
<keyword evidence="3" id="KW-0963">Cytoplasm</keyword>
<accession>A0A3P7QQY5</accession>
<dbReference type="OrthoDB" id="6160311at2759"/>
<feature type="domain" description="Dynein heavy chain linker" evidence="9">
    <location>
        <begin position="1"/>
        <end position="88"/>
    </location>
</feature>
<dbReference type="GO" id="GO:0045505">
    <property type="term" value="F:dynein intermediate chain binding"/>
    <property type="evidence" value="ECO:0007669"/>
    <property type="project" value="InterPro"/>
</dbReference>
<keyword evidence="7" id="KW-0206">Cytoskeleton</keyword>
<dbReference type="AlphaFoldDB" id="A0A3P7QQY5"/>
<dbReference type="Pfam" id="PF08393">
    <property type="entry name" value="DHC_N2"/>
    <property type="match status" value="1"/>
</dbReference>
<evidence type="ECO:0000256" key="5">
    <source>
        <dbReference type="ARBA" id="ARBA00023017"/>
    </source>
</evidence>
<sequence length="114" mass="13033">MSNDELLEILSETKDPSRVQPHLKKCFEGISRLVLTEQQEITGMISSEGEVVPFANKLYPAKAKGMVEKWLLQVEAMMIQSLRKVIGDSVTAYMSTPREKWVLDWPGQVNWGYF</sequence>
<evidence type="ECO:0000256" key="6">
    <source>
        <dbReference type="ARBA" id="ARBA00023054"/>
    </source>
</evidence>
<dbReference type="GO" id="GO:0030286">
    <property type="term" value="C:dynein complex"/>
    <property type="evidence" value="ECO:0007669"/>
    <property type="project" value="UniProtKB-KW"/>
</dbReference>
<dbReference type="GO" id="GO:0051959">
    <property type="term" value="F:dynein light intermediate chain binding"/>
    <property type="evidence" value="ECO:0007669"/>
    <property type="project" value="InterPro"/>
</dbReference>
<evidence type="ECO:0000256" key="7">
    <source>
        <dbReference type="ARBA" id="ARBA00023212"/>
    </source>
</evidence>
<dbReference type="EMBL" id="UYRU01084919">
    <property type="protein sequence ID" value="VDN34222.1"/>
    <property type="molecule type" value="Genomic_DNA"/>
</dbReference>
<evidence type="ECO:0000259" key="9">
    <source>
        <dbReference type="Pfam" id="PF08393"/>
    </source>
</evidence>
<dbReference type="FunFam" id="3.20.180.20:FF:000003">
    <property type="entry name" value="Dynein heavy chain 12, axonemal"/>
    <property type="match status" value="1"/>
</dbReference>
<proteinExistence type="predicted"/>
<reference evidence="10 11" key="1">
    <citation type="submission" date="2018-11" db="EMBL/GenBank/DDBJ databases">
        <authorList>
            <consortium name="Pathogen Informatics"/>
        </authorList>
    </citation>
    <scope>NUCLEOTIDE SEQUENCE [LARGE SCALE GENOMIC DNA]</scope>
</reference>
<keyword evidence="5" id="KW-0243">Dynein</keyword>
<keyword evidence="4" id="KW-0547">Nucleotide-binding</keyword>
<keyword evidence="6" id="KW-0175">Coiled coil</keyword>
<evidence type="ECO:0000256" key="3">
    <source>
        <dbReference type="ARBA" id="ARBA00022490"/>
    </source>
</evidence>
<organism evidence="10 11">
    <name type="scientific">Dibothriocephalus latus</name>
    <name type="common">Fish tapeworm</name>
    <name type="synonym">Diphyllobothrium latum</name>
    <dbReference type="NCBI Taxonomy" id="60516"/>
    <lineage>
        <taxon>Eukaryota</taxon>
        <taxon>Metazoa</taxon>
        <taxon>Spiralia</taxon>
        <taxon>Lophotrochozoa</taxon>
        <taxon>Platyhelminthes</taxon>
        <taxon>Cestoda</taxon>
        <taxon>Eucestoda</taxon>
        <taxon>Diphyllobothriidea</taxon>
        <taxon>Diphyllobothriidae</taxon>
        <taxon>Dibothriocephalus</taxon>
    </lineage>
</organism>
<dbReference type="InterPro" id="IPR042228">
    <property type="entry name" value="Dynein_linker_3"/>
</dbReference>